<dbReference type="Gene3D" id="2.60.40.1080">
    <property type="match status" value="2"/>
</dbReference>
<dbReference type="Pfam" id="PF02368">
    <property type="entry name" value="Big_2"/>
    <property type="match status" value="1"/>
</dbReference>
<gene>
    <name evidence="3" type="ORF">ETAA8_70810</name>
</gene>
<evidence type="ECO:0000256" key="1">
    <source>
        <dbReference type="SAM" id="SignalP"/>
    </source>
</evidence>
<protein>
    <submittedName>
        <fullName evidence="3">Bacterial Ig-like domain (Group 2)</fullName>
    </submittedName>
</protein>
<evidence type="ECO:0000313" key="3">
    <source>
        <dbReference type="EMBL" id="QDU31919.1"/>
    </source>
</evidence>
<dbReference type="Pfam" id="PF07587">
    <property type="entry name" value="PSD1"/>
    <property type="match status" value="1"/>
</dbReference>
<dbReference type="EMBL" id="CP036274">
    <property type="protein sequence ID" value="QDU31919.1"/>
    <property type="molecule type" value="Genomic_DNA"/>
</dbReference>
<evidence type="ECO:0000313" key="4">
    <source>
        <dbReference type="Proteomes" id="UP000315017"/>
    </source>
</evidence>
<feature type="chain" id="PRO_5021923448" evidence="1">
    <location>
        <begin position="25"/>
        <end position="826"/>
    </location>
</feature>
<dbReference type="Proteomes" id="UP000315017">
    <property type="component" value="Chromosome"/>
</dbReference>
<dbReference type="PANTHER" id="PTHR35889:SF3">
    <property type="entry name" value="F-BOX DOMAIN-CONTAINING PROTEIN"/>
    <property type="match status" value="1"/>
</dbReference>
<accession>A0A517YNY9</accession>
<feature type="signal peptide" evidence="1">
    <location>
        <begin position="1"/>
        <end position="24"/>
    </location>
</feature>
<sequence length="826" mass="91608" precursor="true">MPVSRLPIAMLLLLVALQPARSFAADAALIAHPAEVKLQGNFARAQLVVVEADSSSGAQVTRKSNDISSLAKYESSDPAVVTVSAAGQLRAMKDGKAKIKVSQGSRTIEVPVTVAGIVEQPDVQYLEQIRPILAKNGCAMAACHAAQHGQGGFKLSVFGFEPDKDREAMVRDSIGRRVSLVDPEQSLMLLKPTMQTPHGGGRRLEKDSVDYQMLVAWIQGGAAKPAKTENAVTKLHVFPKERLGQVGMSQQLRVEAEYADGQRHDVTHWAKFDSLDDGVASVTRDGLVTTIGKGQGGVMVRFEGQADTTLFVIPYAETVELADWKDNNDIDKLAVTKFRELGIEPSPLCDDATFLRRASLDSIGTLPSPEETRAFIDSQDPDKRKKLVDRLLGLTGDPAQDIYNDAYAAYWSLKWSDLLRNTSASLGEQGMWSMHNWIRESFRTNKPFDGFVRELITARGSLYSVGPANYFRIHRDSSALAESTAQLFLGVRMECAKCHHHPFEKYSQEDYYGLAAFFSRVGTKTSEEFGLFGGEQVVVVRDTGDVKHPRTNALMKPKALEAAEMEHPLDRRMPLADWLTSKDNAYFANNVVNRYVAYLLGRGLVEPVDDLRSTNPPSNPALMEALSKKFVESNFNLKHLMREIMNSRLYQLDSQPTKSNAADTVFYSHFAVKRLTAEPLVDALDRVTLVQTKYKNLPLGTRAIELPDAEYADYFLATFGKPKRVSVCECERPLDPSLAQALHTLNGDTLASKISDKQGRIAKLIKAKKSPAEIVEEIYLATLNRLPSAAERTQAEEFLTEHDNAEEVYQDLLWAIINSKQFLFIH</sequence>
<dbReference type="PANTHER" id="PTHR35889">
    <property type="entry name" value="CYCLOINULO-OLIGOSACCHARIDE FRUCTANOTRANSFERASE-RELATED"/>
    <property type="match status" value="1"/>
</dbReference>
<reference evidence="3 4" key="1">
    <citation type="submission" date="2019-02" db="EMBL/GenBank/DDBJ databases">
        <title>Deep-cultivation of Planctomycetes and their phenomic and genomic characterization uncovers novel biology.</title>
        <authorList>
            <person name="Wiegand S."/>
            <person name="Jogler M."/>
            <person name="Boedeker C."/>
            <person name="Pinto D."/>
            <person name="Vollmers J."/>
            <person name="Rivas-Marin E."/>
            <person name="Kohn T."/>
            <person name="Peeters S.H."/>
            <person name="Heuer A."/>
            <person name="Rast P."/>
            <person name="Oberbeckmann S."/>
            <person name="Bunk B."/>
            <person name="Jeske O."/>
            <person name="Meyerdierks A."/>
            <person name="Storesund J.E."/>
            <person name="Kallscheuer N."/>
            <person name="Luecker S."/>
            <person name="Lage O.M."/>
            <person name="Pohl T."/>
            <person name="Merkel B.J."/>
            <person name="Hornburger P."/>
            <person name="Mueller R.-W."/>
            <person name="Bruemmer F."/>
            <person name="Labrenz M."/>
            <person name="Spormann A.M."/>
            <person name="Op den Camp H."/>
            <person name="Overmann J."/>
            <person name="Amann R."/>
            <person name="Jetten M.S.M."/>
            <person name="Mascher T."/>
            <person name="Medema M.H."/>
            <person name="Devos D.P."/>
            <person name="Kaster A.-K."/>
            <person name="Ovreas L."/>
            <person name="Rohde M."/>
            <person name="Galperin M.Y."/>
            <person name="Jogler C."/>
        </authorList>
    </citation>
    <scope>NUCLEOTIDE SEQUENCE [LARGE SCALE GENOMIC DNA]</scope>
    <source>
        <strain evidence="3 4">ETA_A8</strain>
    </source>
</reference>
<dbReference type="InterPro" id="IPR008964">
    <property type="entry name" value="Invasin/intimin_cell_adhesion"/>
</dbReference>
<dbReference type="RefSeq" id="WP_202921441.1">
    <property type="nucleotide sequence ID" value="NZ_CP036274.1"/>
</dbReference>
<evidence type="ECO:0000259" key="2">
    <source>
        <dbReference type="SMART" id="SM00635"/>
    </source>
</evidence>
<dbReference type="SMART" id="SM00635">
    <property type="entry name" value="BID_2"/>
    <property type="match status" value="2"/>
</dbReference>
<feature type="domain" description="BIG2" evidence="2">
    <location>
        <begin position="36"/>
        <end position="113"/>
    </location>
</feature>
<name>A0A517YNY9_9BACT</name>
<dbReference type="InterPro" id="IPR011444">
    <property type="entry name" value="DUF1549"/>
</dbReference>
<dbReference type="Pfam" id="PF07583">
    <property type="entry name" value="PSCyt2"/>
    <property type="match status" value="1"/>
</dbReference>
<feature type="domain" description="BIG2" evidence="2">
    <location>
        <begin position="231"/>
        <end position="312"/>
    </location>
</feature>
<dbReference type="AlphaFoldDB" id="A0A517YNY9"/>
<keyword evidence="1" id="KW-0732">Signal</keyword>
<organism evidence="3 4">
    <name type="scientific">Anatilimnocola aggregata</name>
    <dbReference type="NCBI Taxonomy" id="2528021"/>
    <lineage>
        <taxon>Bacteria</taxon>
        <taxon>Pseudomonadati</taxon>
        <taxon>Planctomycetota</taxon>
        <taxon>Planctomycetia</taxon>
        <taxon>Pirellulales</taxon>
        <taxon>Pirellulaceae</taxon>
        <taxon>Anatilimnocola</taxon>
    </lineage>
</organism>
<dbReference type="InterPro" id="IPR003343">
    <property type="entry name" value="Big_2"/>
</dbReference>
<keyword evidence="4" id="KW-1185">Reference proteome</keyword>
<dbReference type="InterPro" id="IPR022655">
    <property type="entry name" value="DUF1553"/>
</dbReference>
<proteinExistence type="predicted"/>
<dbReference type="KEGG" id="aagg:ETAA8_70810"/>
<dbReference type="SUPFAM" id="SSF49373">
    <property type="entry name" value="Invasin/intimin cell-adhesion fragments"/>
    <property type="match status" value="1"/>
</dbReference>